<name>A0A5J4ZHQ2_9ASTE</name>
<accession>A0A5J4ZHQ2</accession>
<gene>
    <name evidence="5" type="ORF">F0562_015584</name>
</gene>
<protein>
    <submittedName>
        <fullName evidence="5">Uncharacterized protein</fullName>
    </submittedName>
</protein>
<dbReference type="GO" id="GO:0046540">
    <property type="term" value="C:U4/U6 x U5 tri-snRNP complex"/>
    <property type="evidence" value="ECO:0007669"/>
    <property type="project" value="TreeGrafter"/>
</dbReference>
<proteinExistence type="inferred from homology"/>
<evidence type="ECO:0000313" key="6">
    <source>
        <dbReference type="Proteomes" id="UP000325577"/>
    </source>
</evidence>
<sequence>MSRKHHDDSHDWSKDVLKDDQVTLDDNDGKDVDIPKQRKGSHNDEDDARTIMYEASPASESGWSHPSELELKEHISNMEERRKKSEDISEVLEWVNRSCKLEEKRNAEKEKALQLSKIFETLICLKLERKKWRDGAYRAAKKKTGIYDDNFNDKPGSEKKKLPQYDDPVSDEGVTLDAGERLLLMSTFQFGSKRYF</sequence>
<evidence type="ECO:0000313" key="5">
    <source>
        <dbReference type="EMBL" id="KAA8518110.1"/>
    </source>
</evidence>
<dbReference type="AlphaFoldDB" id="A0A5J4ZHQ2"/>
<dbReference type="GO" id="GO:0000481">
    <property type="term" value="P:maturation of 5S rRNA"/>
    <property type="evidence" value="ECO:0007669"/>
    <property type="project" value="TreeGrafter"/>
</dbReference>
<dbReference type="PANTHER" id="PTHR14152">
    <property type="entry name" value="SQUAMOUS CELL CARCINOMA ANTIGEN RECOGNISED BY CYTOTOXIC T LYMPHOCYTES"/>
    <property type="match status" value="1"/>
</dbReference>
<evidence type="ECO:0000256" key="2">
    <source>
        <dbReference type="ARBA" id="ARBA00006076"/>
    </source>
</evidence>
<reference evidence="5 6" key="1">
    <citation type="submission" date="2019-09" db="EMBL/GenBank/DDBJ databases">
        <title>A chromosome-level genome assembly of the Chinese tupelo Nyssa sinensis.</title>
        <authorList>
            <person name="Yang X."/>
            <person name="Kang M."/>
            <person name="Yang Y."/>
            <person name="Xiong H."/>
            <person name="Wang M."/>
            <person name="Zhang Z."/>
            <person name="Wang Z."/>
            <person name="Wu H."/>
            <person name="Ma T."/>
            <person name="Liu J."/>
            <person name="Xi Z."/>
        </authorList>
    </citation>
    <scope>NUCLEOTIDE SEQUENCE [LARGE SCALE GENOMIC DNA]</scope>
    <source>
        <strain evidence="5">J267</strain>
        <tissue evidence="5">Leaf</tissue>
    </source>
</reference>
<evidence type="ECO:0000256" key="3">
    <source>
        <dbReference type="ARBA" id="ARBA00023242"/>
    </source>
</evidence>
<evidence type="ECO:0000256" key="1">
    <source>
        <dbReference type="ARBA" id="ARBA00004123"/>
    </source>
</evidence>
<feature type="compositionally biased region" description="Basic and acidic residues" evidence="4">
    <location>
        <begin position="151"/>
        <end position="164"/>
    </location>
</feature>
<feature type="region of interest" description="Disordered" evidence="4">
    <location>
        <begin position="148"/>
        <end position="173"/>
    </location>
</feature>
<organism evidence="5 6">
    <name type="scientific">Nyssa sinensis</name>
    <dbReference type="NCBI Taxonomy" id="561372"/>
    <lineage>
        <taxon>Eukaryota</taxon>
        <taxon>Viridiplantae</taxon>
        <taxon>Streptophyta</taxon>
        <taxon>Embryophyta</taxon>
        <taxon>Tracheophyta</taxon>
        <taxon>Spermatophyta</taxon>
        <taxon>Magnoliopsida</taxon>
        <taxon>eudicotyledons</taxon>
        <taxon>Gunneridae</taxon>
        <taxon>Pentapetalae</taxon>
        <taxon>asterids</taxon>
        <taxon>Cornales</taxon>
        <taxon>Nyssaceae</taxon>
        <taxon>Nyssa</taxon>
    </lineage>
</organism>
<keyword evidence="3" id="KW-0539">Nucleus</keyword>
<dbReference type="InterPro" id="IPR005011">
    <property type="entry name" value="SNU66/SART1"/>
</dbReference>
<feature type="compositionally biased region" description="Basic and acidic residues" evidence="4">
    <location>
        <begin position="1"/>
        <end position="36"/>
    </location>
</feature>
<dbReference type="PANTHER" id="PTHR14152:SF5">
    <property type="entry name" value="U4_U6.U5 TRI-SNRNP-ASSOCIATED PROTEIN 1"/>
    <property type="match status" value="1"/>
</dbReference>
<keyword evidence="6" id="KW-1185">Reference proteome</keyword>
<evidence type="ECO:0000256" key="4">
    <source>
        <dbReference type="SAM" id="MobiDB-lite"/>
    </source>
</evidence>
<dbReference type="EMBL" id="CM018050">
    <property type="protein sequence ID" value="KAA8518110.1"/>
    <property type="molecule type" value="Genomic_DNA"/>
</dbReference>
<dbReference type="Proteomes" id="UP000325577">
    <property type="component" value="Linkage Group LG7"/>
</dbReference>
<comment type="subcellular location">
    <subcellularLocation>
        <location evidence="1">Nucleus</location>
    </subcellularLocation>
</comment>
<comment type="similarity">
    <text evidence="2">Belongs to the SNU66/SART1 family.</text>
</comment>
<dbReference type="OrthoDB" id="1750354at2759"/>
<dbReference type="GO" id="GO:0045292">
    <property type="term" value="P:mRNA cis splicing, via spliceosome"/>
    <property type="evidence" value="ECO:0007669"/>
    <property type="project" value="TreeGrafter"/>
</dbReference>
<feature type="region of interest" description="Disordered" evidence="4">
    <location>
        <begin position="1"/>
        <end position="49"/>
    </location>
</feature>